<sequence length="357" mass="38210">MTNEDKIHVISALAPKTAKAMAPVLMWGGSMCRKTYSNGTHHIGGESYERLCNGKTALLDESLEELIQPIELVSLLQPRKGMPPKSTPPPEKPLTGPAPQPFPPLTLPNGSMLVPAVCPKRGIPPRPIPDDWPTLIGLIPGIGIPAAPMVGIAIPVVCFPGLPNLRGGCADVLRACACASKFSLESEGIVPSELTLVGYLLSVGSIDDSPIGLNGWATIPAGKAGGGTPPDLRAGQSAAAQIGCRLEAAILAALKTPGKHLSPYARQKNKASVANDEEVSWTLKAKTQWHRIQREKYHLSWSRDAVQQKEHAHSKDSWLGIHYKLAEVFLPPFQCIALQPSVHTAYTILSRQQAKSC</sequence>
<evidence type="ECO:0000313" key="4">
    <source>
        <dbReference type="Proteomes" id="UP000030764"/>
    </source>
</evidence>
<protein>
    <submittedName>
        <fullName evidence="3">Uncharacterized protein</fullName>
    </submittedName>
</protein>
<dbReference type="EMBL" id="KL363190">
    <property type="protein sequence ID" value="KFD57091.1"/>
    <property type="molecule type" value="Genomic_DNA"/>
</dbReference>
<reference evidence="3 4" key="1">
    <citation type="journal article" date="2014" name="Nat. Genet.">
        <title>Genome and transcriptome of the porcine whipworm Trichuris suis.</title>
        <authorList>
            <person name="Jex A.R."/>
            <person name="Nejsum P."/>
            <person name="Schwarz E.M."/>
            <person name="Hu L."/>
            <person name="Young N.D."/>
            <person name="Hall R.S."/>
            <person name="Korhonen P.K."/>
            <person name="Liao S."/>
            <person name="Thamsborg S."/>
            <person name="Xia J."/>
            <person name="Xu P."/>
            <person name="Wang S."/>
            <person name="Scheerlinck J.P."/>
            <person name="Hofmann A."/>
            <person name="Sternberg P.W."/>
            <person name="Wang J."/>
            <person name="Gasser R.B."/>
        </authorList>
    </citation>
    <scope>NUCLEOTIDE SEQUENCE [LARGE SCALE GENOMIC DNA]</scope>
    <source>
        <strain evidence="3">DCEP-RM93F</strain>
        <strain evidence="2">DCEP-RM93M</strain>
    </source>
</reference>
<accession>A0A085NJG7</accession>
<dbReference type="Proteomes" id="UP000030758">
    <property type="component" value="Unassembled WGS sequence"/>
</dbReference>
<proteinExistence type="predicted"/>
<dbReference type="Proteomes" id="UP000030764">
    <property type="component" value="Unassembled WGS sequence"/>
</dbReference>
<keyword evidence="4" id="KW-1185">Reference proteome</keyword>
<dbReference type="AlphaFoldDB" id="A0A085NJG7"/>
<evidence type="ECO:0000313" key="2">
    <source>
        <dbReference type="EMBL" id="KFD57091.1"/>
    </source>
</evidence>
<dbReference type="EMBL" id="KL367494">
    <property type="protein sequence ID" value="KFD69613.1"/>
    <property type="molecule type" value="Genomic_DNA"/>
</dbReference>
<evidence type="ECO:0000313" key="3">
    <source>
        <dbReference type="EMBL" id="KFD69613.1"/>
    </source>
</evidence>
<name>A0A085NJG7_9BILA</name>
<feature type="compositionally biased region" description="Pro residues" evidence="1">
    <location>
        <begin position="85"/>
        <end position="102"/>
    </location>
</feature>
<evidence type="ECO:0000256" key="1">
    <source>
        <dbReference type="SAM" id="MobiDB-lite"/>
    </source>
</evidence>
<organism evidence="3">
    <name type="scientific">Trichuris suis</name>
    <name type="common">pig whipworm</name>
    <dbReference type="NCBI Taxonomy" id="68888"/>
    <lineage>
        <taxon>Eukaryota</taxon>
        <taxon>Metazoa</taxon>
        <taxon>Ecdysozoa</taxon>
        <taxon>Nematoda</taxon>
        <taxon>Enoplea</taxon>
        <taxon>Dorylaimia</taxon>
        <taxon>Trichinellida</taxon>
        <taxon>Trichuridae</taxon>
        <taxon>Trichuris</taxon>
    </lineage>
</organism>
<gene>
    <name evidence="2" type="ORF">M513_01976</name>
    <name evidence="3" type="ORF">M514_01976</name>
</gene>
<feature type="region of interest" description="Disordered" evidence="1">
    <location>
        <begin position="77"/>
        <end position="102"/>
    </location>
</feature>